<feature type="transmembrane region" description="Helical" evidence="1">
    <location>
        <begin position="16"/>
        <end position="38"/>
    </location>
</feature>
<keyword evidence="1" id="KW-0812">Transmembrane</keyword>
<keyword evidence="1" id="KW-1133">Transmembrane helix</keyword>
<keyword evidence="1" id="KW-0472">Membrane</keyword>
<feature type="transmembrane region" description="Helical" evidence="1">
    <location>
        <begin position="50"/>
        <end position="74"/>
    </location>
</feature>
<gene>
    <name evidence="2" type="ORF">S03H2_28296</name>
</gene>
<name>X1HPB7_9ZZZZ</name>
<sequence>MERIARSGGLISLFKIIQYIPYIVIGLLVVMVVFWVIFGTKKLKWAKTLAIILTILVVISSLLIFTPYIMGAIIGKDIPLSGFFSIIQKIKK</sequence>
<evidence type="ECO:0000256" key="1">
    <source>
        <dbReference type="SAM" id="Phobius"/>
    </source>
</evidence>
<organism evidence="2">
    <name type="scientific">marine sediment metagenome</name>
    <dbReference type="NCBI Taxonomy" id="412755"/>
    <lineage>
        <taxon>unclassified sequences</taxon>
        <taxon>metagenomes</taxon>
        <taxon>ecological metagenomes</taxon>
    </lineage>
</organism>
<proteinExistence type="predicted"/>
<reference evidence="2" key="1">
    <citation type="journal article" date="2014" name="Front. Microbiol.">
        <title>High frequency of phylogenetically diverse reductive dehalogenase-homologous genes in deep subseafloor sedimentary metagenomes.</title>
        <authorList>
            <person name="Kawai M."/>
            <person name="Futagami T."/>
            <person name="Toyoda A."/>
            <person name="Takaki Y."/>
            <person name="Nishi S."/>
            <person name="Hori S."/>
            <person name="Arai W."/>
            <person name="Tsubouchi T."/>
            <person name="Morono Y."/>
            <person name="Uchiyama I."/>
            <person name="Ito T."/>
            <person name="Fujiyama A."/>
            <person name="Inagaki F."/>
            <person name="Takami H."/>
        </authorList>
    </citation>
    <scope>NUCLEOTIDE SEQUENCE</scope>
    <source>
        <strain evidence="2">Expedition CK06-06</strain>
    </source>
</reference>
<dbReference type="EMBL" id="BARU01017046">
    <property type="protein sequence ID" value="GAH55674.1"/>
    <property type="molecule type" value="Genomic_DNA"/>
</dbReference>
<dbReference type="AlphaFoldDB" id="X1HPB7"/>
<evidence type="ECO:0000313" key="2">
    <source>
        <dbReference type="EMBL" id="GAH55674.1"/>
    </source>
</evidence>
<accession>X1HPB7</accession>
<comment type="caution">
    <text evidence="2">The sequence shown here is derived from an EMBL/GenBank/DDBJ whole genome shotgun (WGS) entry which is preliminary data.</text>
</comment>
<protein>
    <submittedName>
        <fullName evidence="2">Uncharacterized protein</fullName>
    </submittedName>
</protein>